<dbReference type="OrthoDB" id="9802553at2"/>
<dbReference type="PANTHER" id="PTHR30033">
    <property type="entry name" value="FLAGELLAR HOOK-ASSOCIATED PROTEIN 1"/>
    <property type="match status" value="1"/>
</dbReference>
<dbReference type="InterPro" id="IPR053927">
    <property type="entry name" value="FlgK_helical"/>
</dbReference>
<evidence type="ECO:0000259" key="11">
    <source>
        <dbReference type="Pfam" id="PF21158"/>
    </source>
</evidence>
<dbReference type="PANTHER" id="PTHR30033:SF1">
    <property type="entry name" value="FLAGELLAR HOOK-ASSOCIATED PROTEIN 1"/>
    <property type="match status" value="1"/>
</dbReference>
<evidence type="ECO:0000256" key="5">
    <source>
        <dbReference type="ARBA" id="ARBA00022525"/>
    </source>
</evidence>
<dbReference type="NCBIfam" id="TIGR02492">
    <property type="entry name" value="flgK_ends"/>
    <property type="match status" value="1"/>
</dbReference>
<evidence type="ECO:0000256" key="2">
    <source>
        <dbReference type="ARBA" id="ARBA00004613"/>
    </source>
</evidence>
<evidence type="ECO:0000256" key="1">
    <source>
        <dbReference type="ARBA" id="ARBA00004365"/>
    </source>
</evidence>
<proteinExistence type="inferred from homology"/>
<dbReference type="STRING" id="1267021.FPB0191_00260"/>
<dbReference type="Pfam" id="PF00460">
    <property type="entry name" value="Flg_bb_rod"/>
    <property type="match status" value="1"/>
</dbReference>
<dbReference type="InterPro" id="IPR002371">
    <property type="entry name" value="FlgK"/>
</dbReference>
<evidence type="ECO:0000313" key="14">
    <source>
        <dbReference type="Proteomes" id="UP000030901"/>
    </source>
</evidence>
<evidence type="ECO:0000313" key="13">
    <source>
        <dbReference type="EMBL" id="AJA44104.1"/>
    </source>
</evidence>
<evidence type="ECO:0000256" key="3">
    <source>
        <dbReference type="ARBA" id="ARBA00009677"/>
    </source>
</evidence>
<keyword evidence="6 7" id="KW-0975">Bacterial flagellum</keyword>
<keyword evidence="5 7" id="KW-0964">Secreted</keyword>
<dbReference type="EMBL" id="CP009056">
    <property type="protein sequence ID" value="AJA44104.1"/>
    <property type="molecule type" value="Genomic_DNA"/>
</dbReference>
<accession>A0A0A7RXS7</accession>
<keyword evidence="13" id="KW-0966">Cell projection</keyword>
<evidence type="ECO:0000259" key="9">
    <source>
        <dbReference type="Pfam" id="PF00460"/>
    </source>
</evidence>
<feature type="domain" description="Flagellar basal-body/hook protein C-terminal" evidence="10">
    <location>
        <begin position="505"/>
        <end position="544"/>
    </location>
</feature>
<dbReference type="Pfam" id="PF22638">
    <property type="entry name" value="FlgK_D1"/>
    <property type="match status" value="1"/>
</dbReference>
<name>A0A0A7RXS7_FRIPE</name>
<reference evidence="13 14" key="1">
    <citation type="journal article" date="2014" name="Appl. Environ. Microbiol.">
        <title>Gut symbionts from distinct hosts exhibit genotoxic activity via divergent colibactin biosynthetic pathways.</title>
        <authorList>
            <person name="Engel P."/>
            <person name="Vizcaino M.I."/>
            <person name="Crawford J.M."/>
        </authorList>
    </citation>
    <scope>NUCLEOTIDE SEQUENCE [LARGE SCALE GENOMIC DNA]</scope>
    <source>
        <strain evidence="13 14">PEB0191</strain>
    </source>
</reference>
<dbReference type="KEGG" id="fpp:FPB0191_00260"/>
<keyword evidence="8" id="KW-0175">Coiled coil</keyword>
<keyword evidence="13" id="KW-0969">Cilium</keyword>
<feature type="domain" description="Flagellar basal body rod protein N-terminal" evidence="9">
    <location>
        <begin position="6"/>
        <end position="35"/>
    </location>
</feature>
<dbReference type="InterPro" id="IPR049119">
    <property type="entry name" value="FlgK_D2-like"/>
</dbReference>
<feature type="coiled-coil region" evidence="8">
    <location>
        <begin position="142"/>
        <end position="190"/>
    </location>
</feature>
<evidence type="ECO:0000259" key="12">
    <source>
        <dbReference type="Pfam" id="PF22638"/>
    </source>
</evidence>
<evidence type="ECO:0000256" key="8">
    <source>
        <dbReference type="SAM" id="Coils"/>
    </source>
</evidence>
<evidence type="ECO:0000256" key="6">
    <source>
        <dbReference type="ARBA" id="ARBA00023143"/>
    </source>
</evidence>
<dbReference type="InterPro" id="IPR001444">
    <property type="entry name" value="Flag_bb_rod_N"/>
</dbReference>
<dbReference type="Pfam" id="PF21158">
    <property type="entry name" value="flgK_1st_1"/>
    <property type="match status" value="1"/>
</dbReference>
<dbReference type="GO" id="GO:0005576">
    <property type="term" value="C:extracellular region"/>
    <property type="evidence" value="ECO:0007669"/>
    <property type="project" value="UniProtKB-SubCell"/>
</dbReference>
<dbReference type="PRINTS" id="PR01005">
    <property type="entry name" value="FLGHOOKAP1"/>
</dbReference>
<dbReference type="AlphaFoldDB" id="A0A0A7RXS7"/>
<comment type="subcellular location">
    <subcellularLocation>
        <location evidence="1 7">Bacterial flagellum</location>
    </subcellularLocation>
    <subcellularLocation>
        <location evidence="2 7">Secreted</location>
    </subcellularLocation>
</comment>
<dbReference type="InterPro" id="IPR010930">
    <property type="entry name" value="Flg_bb/hook_C_dom"/>
</dbReference>
<comment type="similarity">
    <text evidence="3 7">Belongs to the flagella basal body rod proteins family.</text>
</comment>
<keyword evidence="14" id="KW-1185">Reference proteome</keyword>
<dbReference type="GO" id="GO:0044780">
    <property type="term" value="P:bacterial-type flagellum assembly"/>
    <property type="evidence" value="ECO:0007669"/>
    <property type="project" value="InterPro"/>
</dbReference>
<dbReference type="RefSeq" id="WP_039103429.1">
    <property type="nucleotide sequence ID" value="NZ_CAMKYH010000018.1"/>
</dbReference>
<dbReference type="GO" id="GO:0005198">
    <property type="term" value="F:structural molecule activity"/>
    <property type="evidence" value="ECO:0007669"/>
    <property type="project" value="UniProtKB-UniRule"/>
</dbReference>
<evidence type="ECO:0000256" key="4">
    <source>
        <dbReference type="ARBA" id="ARBA00016244"/>
    </source>
</evidence>
<feature type="domain" description="Flagellar hook-associated protein FlgK helical" evidence="12">
    <location>
        <begin position="93"/>
        <end position="328"/>
    </location>
</feature>
<gene>
    <name evidence="7" type="primary">flgK</name>
    <name evidence="13" type="ORF">FPB0191_00260</name>
</gene>
<evidence type="ECO:0000259" key="10">
    <source>
        <dbReference type="Pfam" id="PF06429"/>
    </source>
</evidence>
<dbReference type="GO" id="GO:0009424">
    <property type="term" value="C:bacterial-type flagellum hook"/>
    <property type="evidence" value="ECO:0007669"/>
    <property type="project" value="UniProtKB-UniRule"/>
</dbReference>
<dbReference type="HOGENOM" id="CLU_012762_0_1_6"/>
<dbReference type="Gene3D" id="1.20.1170.10">
    <property type="match status" value="1"/>
</dbReference>
<dbReference type="Pfam" id="PF06429">
    <property type="entry name" value="Flg_bbr_C"/>
    <property type="match status" value="1"/>
</dbReference>
<organism evidence="13 14">
    <name type="scientific">Frischella perrara</name>
    <dbReference type="NCBI Taxonomy" id="1267021"/>
    <lineage>
        <taxon>Bacteria</taxon>
        <taxon>Pseudomonadati</taxon>
        <taxon>Pseudomonadota</taxon>
        <taxon>Gammaproteobacteria</taxon>
        <taxon>Orbales</taxon>
        <taxon>Orbaceae</taxon>
        <taxon>Frischella</taxon>
    </lineage>
</organism>
<evidence type="ECO:0000256" key="7">
    <source>
        <dbReference type="RuleBase" id="RU362065"/>
    </source>
</evidence>
<dbReference type="Proteomes" id="UP000030901">
    <property type="component" value="Chromosome"/>
</dbReference>
<feature type="domain" description="Flagellar hook-associated protein 1 D2-like" evidence="11">
    <location>
        <begin position="337"/>
        <end position="414"/>
    </location>
</feature>
<dbReference type="SUPFAM" id="SSF64518">
    <property type="entry name" value="Phase 1 flagellin"/>
    <property type="match status" value="1"/>
</dbReference>
<protein>
    <recommendedName>
        <fullName evidence="4 7">Flagellar hook-associated protein 1</fullName>
        <shortName evidence="7">HAP1</shortName>
    </recommendedName>
</protein>
<sequence>MANSLINTGISGLNAAQNMLNVISNNISNAHTTGYNRQQIILSQANSTHSGKGFTGNGVKVNAVNRAYNQFIVDQLRQAQSHAGSVNAYYGELSKIDNLFSNKESSLSSQINDLFSNLNKLSSNAADPAGRQTVMSSLESLVSQFNKTEINLKNQINNVNNELAKNVDKINSYTQQIAELNQKIARLQNVSGGHEPNDLLDQRDQLVSELNEIIGVNVTEQNGQYNLSLMNGLNLVQGSNANLLSVQPSSADPSLFSIIYTHNSGATQELTSQNINSGSLHGLLTFRDGPLNESRNQLGLIALNLADRFNEVNCSGVDIQGNPGEKLFDFAKPTTIANNKNQGQATIDAVYNKVTDVKASDYEITFVGGEWVVTRLSDNQQITTETKDGQLIFDGLTISINGTPVEGDSFILKPVAEIASSLKMATKDPNKIASGIADNENGAGDNRNIAKLLDIQNEKLVNNNMTLSNAYASLVSYIGSETHSAKTSASASNNIVNQINEQNQSISGVNIEEEYITMQVYMQYYQANAKIIDAATTIFDTILGLTK</sequence>
<keyword evidence="13" id="KW-0282">Flagellum</keyword>